<evidence type="ECO:0008006" key="2">
    <source>
        <dbReference type="Google" id="ProtNLM"/>
    </source>
</evidence>
<proteinExistence type="predicted"/>
<organism evidence="1">
    <name type="scientific">Rhizopus microsporus var. microsporus</name>
    <dbReference type="NCBI Taxonomy" id="86635"/>
    <lineage>
        <taxon>Eukaryota</taxon>
        <taxon>Fungi</taxon>
        <taxon>Fungi incertae sedis</taxon>
        <taxon>Mucoromycota</taxon>
        <taxon>Mucoromycotina</taxon>
        <taxon>Mucoromycetes</taxon>
        <taxon>Mucorales</taxon>
        <taxon>Mucorineae</taxon>
        <taxon>Rhizopodaceae</taxon>
        <taxon>Rhizopus</taxon>
    </lineage>
</organism>
<dbReference type="OrthoDB" id="408152at2759"/>
<gene>
    <name evidence="1" type="ORF">BCV72DRAFT_200542</name>
</gene>
<sequence>MAPLQVIGAGFGRTGTDSLRMALEMLGYRTHHMSCFEKDPNLDPLPFKEAYLNNKQGDWDTIYKDFDAAVDWPTCTFYKELMEKYPDAKVILTVRTPESWYKSVMNTIVLAASYAKCSGNPTMKRMGDMCRFVVLDGLFVDKERVNNERYVKQLFIDHIEEVKRTVPPERLLVMELGEGWERLCKFLDKKVPDQPYPKANSTQEFIQRTKEAMYEK</sequence>
<dbReference type="PANTHER" id="PTHR36978">
    <property type="entry name" value="P-LOOP CONTAINING NUCLEOTIDE TRIPHOSPHATE HYDROLASE"/>
    <property type="match status" value="1"/>
</dbReference>
<dbReference type="VEuPathDB" id="FungiDB:BCV72DRAFT_200542"/>
<name>A0A1X0RDA3_RHIZD</name>
<dbReference type="Gene3D" id="3.40.50.300">
    <property type="entry name" value="P-loop containing nucleotide triphosphate hydrolases"/>
    <property type="match status" value="1"/>
</dbReference>
<dbReference type="InterPro" id="IPR027417">
    <property type="entry name" value="P-loop_NTPase"/>
</dbReference>
<reference evidence="1" key="1">
    <citation type="journal article" date="2016" name="Proc. Natl. Acad. Sci. U.S.A.">
        <title>Lipid metabolic changes in an early divergent fungus govern the establishment of a mutualistic symbiosis with endobacteria.</title>
        <authorList>
            <person name="Lastovetsky O.A."/>
            <person name="Gaspar M.L."/>
            <person name="Mondo S.J."/>
            <person name="LaButti K.M."/>
            <person name="Sandor L."/>
            <person name="Grigoriev I.V."/>
            <person name="Henry S.A."/>
            <person name="Pawlowska T.E."/>
        </authorList>
    </citation>
    <scope>NUCLEOTIDE SEQUENCE [LARGE SCALE GENOMIC DNA]</scope>
    <source>
        <strain evidence="1">ATCC 52814</strain>
    </source>
</reference>
<evidence type="ECO:0000313" key="1">
    <source>
        <dbReference type="EMBL" id="ORE10007.1"/>
    </source>
</evidence>
<dbReference type="PANTHER" id="PTHR36978:SF4">
    <property type="entry name" value="P-LOOP CONTAINING NUCLEOSIDE TRIPHOSPHATE HYDROLASE PROTEIN"/>
    <property type="match status" value="1"/>
</dbReference>
<dbReference type="Pfam" id="PF17784">
    <property type="entry name" value="Sulfotransfer_4"/>
    <property type="match status" value="1"/>
</dbReference>
<dbReference type="EMBL" id="KV921870">
    <property type="protein sequence ID" value="ORE10007.1"/>
    <property type="molecule type" value="Genomic_DNA"/>
</dbReference>
<dbReference type="InterPro" id="IPR040632">
    <property type="entry name" value="Sulfotransfer_4"/>
</dbReference>
<dbReference type="SUPFAM" id="SSF52540">
    <property type="entry name" value="P-loop containing nucleoside triphosphate hydrolases"/>
    <property type="match status" value="1"/>
</dbReference>
<dbReference type="AlphaFoldDB" id="A0A1X0RDA3"/>
<dbReference type="Proteomes" id="UP000242414">
    <property type="component" value="Unassembled WGS sequence"/>
</dbReference>
<protein>
    <recommendedName>
        <fullName evidence="2">P-loop containing nucleoside triphosphate hydrolase protein</fullName>
    </recommendedName>
</protein>
<accession>A0A1X0RDA3</accession>